<feature type="signal peptide" evidence="1">
    <location>
        <begin position="1"/>
        <end position="23"/>
    </location>
</feature>
<feature type="non-terminal residue" evidence="2">
    <location>
        <position position="71"/>
    </location>
</feature>
<gene>
    <name evidence="2" type="ORF">EJB05_36672</name>
</gene>
<sequence>MIKPASTIFLAMALVALLSITLHFQVQDLEGIHEVDVVVIKLSLSKRASGNALAEASANEKRLATVAAEPT</sequence>
<organism evidence="2 3">
    <name type="scientific">Eragrostis curvula</name>
    <name type="common">weeping love grass</name>
    <dbReference type="NCBI Taxonomy" id="38414"/>
    <lineage>
        <taxon>Eukaryota</taxon>
        <taxon>Viridiplantae</taxon>
        <taxon>Streptophyta</taxon>
        <taxon>Embryophyta</taxon>
        <taxon>Tracheophyta</taxon>
        <taxon>Spermatophyta</taxon>
        <taxon>Magnoliopsida</taxon>
        <taxon>Liliopsida</taxon>
        <taxon>Poales</taxon>
        <taxon>Poaceae</taxon>
        <taxon>PACMAD clade</taxon>
        <taxon>Chloridoideae</taxon>
        <taxon>Eragrostideae</taxon>
        <taxon>Eragrostidinae</taxon>
        <taxon>Eragrostis</taxon>
    </lineage>
</organism>
<dbReference type="EMBL" id="RWGY01000029">
    <property type="protein sequence ID" value="TVU20464.1"/>
    <property type="molecule type" value="Genomic_DNA"/>
</dbReference>
<dbReference type="Gramene" id="TVU20464">
    <property type="protein sequence ID" value="TVU20464"/>
    <property type="gene ID" value="EJB05_36672"/>
</dbReference>
<protein>
    <submittedName>
        <fullName evidence="2">Uncharacterized protein</fullName>
    </submittedName>
</protein>
<evidence type="ECO:0000313" key="3">
    <source>
        <dbReference type="Proteomes" id="UP000324897"/>
    </source>
</evidence>
<keyword evidence="3" id="KW-1185">Reference proteome</keyword>
<dbReference type="AlphaFoldDB" id="A0A5J9UAF4"/>
<proteinExistence type="predicted"/>
<evidence type="ECO:0000313" key="2">
    <source>
        <dbReference type="EMBL" id="TVU20464.1"/>
    </source>
</evidence>
<reference evidence="2 3" key="1">
    <citation type="journal article" date="2019" name="Sci. Rep.">
        <title>A high-quality genome of Eragrostis curvula grass provides insights into Poaceae evolution and supports new strategies to enhance forage quality.</title>
        <authorList>
            <person name="Carballo J."/>
            <person name="Santos B.A.C.M."/>
            <person name="Zappacosta D."/>
            <person name="Garbus I."/>
            <person name="Selva J.P."/>
            <person name="Gallo C.A."/>
            <person name="Diaz A."/>
            <person name="Albertini E."/>
            <person name="Caccamo M."/>
            <person name="Echenique V."/>
        </authorList>
    </citation>
    <scope>NUCLEOTIDE SEQUENCE [LARGE SCALE GENOMIC DNA]</scope>
    <source>
        <strain evidence="3">cv. Victoria</strain>
        <tissue evidence="2">Leaf</tissue>
    </source>
</reference>
<accession>A0A5J9UAF4</accession>
<feature type="chain" id="PRO_5023892872" evidence="1">
    <location>
        <begin position="24"/>
        <end position="71"/>
    </location>
</feature>
<name>A0A5J9UAF4_9POAL</name>
<dbReference type="Proteomes" id="UP000324897">
    <property type="component" value="Chromosome 7"/>
</dbReference>
<keyword evidence="1" id="KW-0732">Signal</keyword>
<comment type="caution">
    <text evidence="2">The sequence shown here is derived from an EMBL/GenBank/DDBJ whole genome shotgun (WGS) entry which is preliminary data.</text>
</comment>
<evidence type="ECO:0000256" key="1">
    <source>
        <dbReference type="SAM" id="SignalP"/>
    </source>
</evidence>